<reference evidence="2" key="1">
    <citation type="submission" date="2023-06" db="EMBL/GenBank/DDBJ databases">
        <authorList>
            <person name="Kurt Z."/>
        </authorList>
    </citation>
    <scope>NUCLEOTIDE SEQUENCE</scope>
</reference>
<dbReference type="EMBL" id="CAXDID020000393">
    <property type="protein sequence ID" value="CAL6086458.1"/>
    <property type="molecule type" value="Genomic_DNA"/>
</dbReference>
<dbReference type="EMBL" id="CATOUU010000008">
    <property type="protein sequence ID" value="CAI9912877.1"/>
    <property type="molecule type" value="Genomic_DNA"/>
</dbReference>
<comment type="caution">
    <text evidence="2">The sequence shown here is derived from an EMBL/GenBank/DDBJ whole genome shotgun (WGS) entry which is preliminary data.</text>
</comment>
<name>A0AA86N4H0_9EUKA</name>
<evidence type="ECO:0000313" key="2">
    <source>
        <dbReference type="EMBL" id="CAI9912877.1"/>
    </source>
</evidence>
<evidence type="ECO:0000313" key="3">
    <source>
        <dbReference type="EMBL" id="CAL6086458.1"/>
    </source>
</evidence>
<proteinExistence type="predicted"/>
<protein>
    <submittedName>
        <fullName evidence="3">Hypothetical_protein</fullName>
    </submittedName>
</protein>
<feature type="region of interest" description="Disordered" evidence="1">
    <location>
        <begin position="128"/>
        <end position="159"/>
    </location>
</feature>
<organism evidence="2">
    <name type="scientific">Hexamita inflata</name>
    <dbReference type="NCBI Taxonomy" id="28002"/>
    <lineage>
        <taxon>Eukaryota</taxon>
        <taxon>Metamonada</taxon>
        <taxon>Diplomonadida</taxon>
        <taxon>Hexamitidae</taxon>
        <taxon>Hexamitinae</taxon>
        <taxon>Hexamita</taxon>
    </lineage>
</organism>
<reference evidence="3 4" key="2">
    <citation type="submission" date="2024-07" db="EMBL/GenBank/DDBJ databases">
        <authorList>
            <person name="Akdeniz Z."/>
        </authorList>
    </citation>
    <scope>NUCLEOTIDE SEQUENCE [LARGE SCALE GENOMIC DNA]</scope>
</reference>
<sequence length="159" mass="18037">MSTKRTKQTPFSSEEGLVTKNCVYLLVLVRKELLYSTKFFIFFFCSKTNFQQLNSFSHNSTPNAGSSLVQDACADHFFEVAGDFKLFPLHAPPLPHLQESVANSKQTQIVPLQSVQVWAQTRTAVRNIRRNSGKGRRNQEENHSAQQIPRTQGSVNHNK</sequence>
<gene>
    <name evidence="2" type="ORF">HINF_LOCUS522</name>
    <name evidence="3" type="ORF">HINF_LOCUS63174</name>
</gene>
<keyword evidence="4" id="KW-1185">Reference proteome</keyword>
<accession>A0AA86N4H0</accession>
<feature type="compositionally biased region" description="Polar residues" evidence="1">
    <location>
        <begin position="144"/>
        <end position="159"/>
    </location>
</feature>
<dbReference type="AlphaFoldDB" id="A0AA86N4H0"/>
<dbReference type="Proteomes" id="UP001642409">
    <property type="component" value="Unassembled WGS sequence"/>
</dbReference>
<evidence type="ECO:0000256" key="1">
    <source>
        <dbReference type="SAM" id="MobiDB-lite"/>
    </source>
</evidence>
<evidence type="ECO:0000313" key="4">
    <source>
        <dbReference type="Proteomes" id="UP001642409"/>
    </source>
</evidence>